<evidence type="ECO:0000259" key="6">
    <source>
        <dbReference type="Pfam" id="PF01343"/>
    </source>
</evidence>
<reference evidence="7 8" key="1">
    <citation type="submission" date="2018-09" db="EMBL/GenBank/DDBJ databases">
        <title>Sphingomonas peninsula sp. nov., isolated from fildes peninsula, Antarctic soil.</title>
        <authorList>
            <person name="Yingchao G."/>
        </authorList>
    </citation>
    <scope>NUCLEOTIDE SEQUENCE [LARGE SCALE GENOMIC DNA]</scope>
    <source>
        <strain evidence="7 8">YZ-8</strain>
    </source>
</reference>
<dbReference type="NCBIfam" id="TIGR00705">
    <property type="entry name" value="SppA_67K"/>
    <property type="match status" value="1"/>
</dbReference>
<sequence length="617" mass="64637">MTLVRGAWKLLVGVKDALVLLFMLLFFGLIYAALSVRPNVASVGSGALLLQLKGSIVEQPQSVSPSSLIGAAAGPREFRLRDLVHAIDTAATDDRIKAVVLDLDGFTGGGQVALTDVGEALDKVRAAKKPVLAFATGYQDSSYLLAAHASQIWLDPMGLALFAGPGGSRIYYKGLIDKLGVNAHVYRVGKYKSFVEPYTRTDQSPEAKAENEALLKILWEGWTTNVQRARPTAKIAAYVADPVAATTSGDLAQSALAAGIVDKLGDRASFTRAVAAIVGTGKKNMNFARVDLPAWIAANPQKTGDGSIAVVTVAGNIVDGDASAGSAGGDTIAKLIDQALAADRFKAIVLRVDSPGGSALASDRIRSALIPAKARGIPIIVSMGNVAASGGYWVTTIADKVFAEPMTITGSIGVFGIIPTFEGVLAKVGLTTDGVKTTPLTGQPDILGGTNPAFDTIIQRSIESTYGRFITLVSAARHLPPARVNEIAQGRVWDGGTARQINLIDAFGGIDDAIAEAARRAKLDPAAAHAIWLEKPLTFTETLAQAYRGNDDDTSQPTDLLSTMARQRMAALTGAITDARALATGATIQVRCLECPTVAAPASQPRLIDLIMTWITT</sequence>
<proteinExistence type="inferred from homology"/>
<dbReference type="KEGG" id="spha:D3Y57_17530"/>
<dbReference type="InterPro" id="IPR004634">
    <property type="entry name" value="Pept_S49_pIV"/>
</dbReference>
<evidence type="ECO:0000256" key="3">
    <source>
        <dbReference type="ARBA" id="ARBA00022801"/>
    </source>
</evidence>
<protein>
    <submittedName>
        <fullName evidence="7">Signal peptide peptidase SppA</fullName>
    </submittedName>
</protein>
<dbReference type="CDD" id="cd07023">
    <property type="entry name" value="S49_Sppa_N_C"/>
    <property type="match status" value="1"/>
</dbReference>
<accession>A0A494TJ76</accession>
<evidence type="ECO:0000256" key="4">
    <source>
        <dbReference type="ARBA" id="ARBA00022825"/>
    </source>
</evidence>
<dbReference type="RefSeq" id="WP_121154670.1">
    <property type="nucleotide sequence ID" value="NZ_CP032829.1"/>
</dbReference>
<dbReference type="CDD" id="cd07018">
    <property type="entry name" value="S49_SppA_67K_type"/>
    <property type="match status" value="1"/>
</dbReference>
<dbReference type="InterPro" id="IPR047217">
    <property type="entry name" value="S49_SppA_67K_type_N"/>
</dbReference>
<gene>
    <name evidence="7" type="primary">sppA</name>
    <name evidence="7" type="ORF">D3Y57_17530</name>
</gene>
<feature type="active site" description="Proton donor/acceptor" evidence="5">
    <location>
        <position position="192"/>
    </location>
</feature>
<keyword evidence="2" id="KW-0645">Protease</keyword>
<dbReference type="InterPro" id="IPR002142">
    <property type="entry name" value="Peptidase_S49"/>
</dbReference>
<dbReference type="SUPFAM" id="SSF52096">
    <property type="entry name" value="ClpP/crotonase"/>
    <property type="match status" value="2"/>
</dbReference>
<feature type="active site" description="Nucleophile" evidence="5">
    <location>
        <position position="389"/>
    </location>
</feature>
<dbReference type="AlphaFoldDB" id="A0A494TJ76"/>
<comment type="similarity">
    <text evidence="1">Belongs to the peptidase S49 family.</text>
</comment>
<evidence type="ECO:0000313" key="7">
    <source>
        <dbReference type="EMBL" id="AYJ87402.1"/>
    </source>
</evidence>
<evidence type="ECO:0000256" key="1">
    <source>
        <dbReference type="ARBA" id="ARBA00008683"/>
    </source>
</evidence>
<dbReference type="GO" id="GO:0006465">
    <property type="term" value="P:signal peptide processing"/>
    <property type="evidence" value="ECO:0007669"/>
    <property type="project" value="InterPro"/>
</dbReference>
<dbReference type="EMBL" id="CP032829">
    <property type="protein sequence ID" value="AYJ87402.1"/>
    <property type="molecule type" value="Genomic_DNA"/>
</dbReference>
<evidence type="ECO:0000256" key="5">
    <source>
        <dbReference type="PIRSR" id="PIRSR001217-1"/>
    </source>
</evidence>
<dbReference type="Proteomes" id="UP000276254">
    <property type="component" value="Chromosome"/>
</dbReference>
<dbReference type="PIRSF" id="PIRSF001217">
    <property type="entry name" value="Protease_4_SppA"/>
    <property type="match status" value="1"/>
</dbReference>
<feature type="domain" description="Peptidase S49" evidence="6">
    <location>
        <begin position="373"/>
        <end position="523"/>
    </location>
</feature>
<keyword evidence="3" id="KW-0378">Hydrolase</keyword>
<dbReference type="InterPro" id="IPR029045">
    <property type="entry name" value="ClpP/crotonase-like_dom_sf"/>
</dbReference>
<organism evidence="7 8">
    <name type="scientific">Sphingomonas paeninsulae</name>
    <dbReference type="NCBI Taxonomy" id="2319844"/>
    <lineage>
        <taxon>Bacteria</taxon>
        <taxon>Pseudomonadati</taxon>
        <taxon>Pseudomonadota</taxon>
        <taxon>Alphaproteobacteria</taxon>
        <taxon>Sphingomonadales</taxon>
        <taxon>Sphingomonadaceae</taxon>
        <taxon>Sphingomonas</taxon>
    </lineage>
</organism>
<dbReference type="GO" id="GO:0008236">
    <property type="term" value="F:serine-type peptidase activity"/>
    <property type="evidence" value="ECO:0007669"/>
    <property type="project" value="UniProtKB-KW"/>
</dbReference>
<dbReference type="PANTHER" id="PTHR33209:SF1">
    <property type="entry name" value="PEPTIDASE S49 DOMAIN-CONTAINING PROTEIN"/>
    <property type="match status" value="1"/>
</dbReference>
<dbReference type="GO" id="GO:0016020">
    <property type="term" value="C:membrane"/>
    <property type="evidence" value="ECO:0007669"/>
    <property type="project" value="InterPro"/>
</dbReference>
<dbReference type="Gene3D" id="3.90.226.10">
    <property type="entry name" value="2-enoyl-CoA Hydratase, Chain A, domain 1"/>
    <property type="match status" value="3"/>
</dbReference>
<keyword evidence="4" id="KW-0720">Serine protease</keyword>
<dbReference type="OrthoDB" id="9764363at2"/>
<feature type="domain" description="Peptidase S49" evidence="6">
    <location>
        <begin position="125"/>
        <end position="268"/>
    </location>
</feature>
<dbReference type="Pfam" id="PF01343">
    <property type="entry name" value="Peptidase_S49"/>
    <property type="match status" value="2"/>
</dbReference>
<keyword evidence="8" id="KW-1185">Reference proteome</keyword>
<dbReference type="InterPro" id="IPR047272">
    <property type="entry name" value="S49_SppA_C"/>
</dbReference>
<evidence type="ECO:0000313" key="8">
    <source>
        <dbReference type="Proteomes" id="UP000276254"/>
    </source>
</evidence>
<name>A0A494TJ76_SPHPE</name>
<dbReference type="PANTHER" id="PTHR33209">
    <property type="entry name" value="PROTEASE 4"/>
    <property type="match status" value="1"/>
</dbReference>
<evidence type="ECO:0000256" key="2">
    <source>
        <dbReference type="ARBA" id="ARBA00022670"/>
    </source>
</evidence>
<dbReference type="Gene3D" id="6.20.330.10">
    <property type="match status" value="1"/>
</dbReference>